<keyword evidence="3" id="KW-1185">Reference proteome</keyword>
<evidence type="ECO:0000313" key="3">
    <source>
        <dbReference type="Proteomes" id="UP000648722"/>
    </source>
</evidence>
<dbReference type="RefSeq" id="WP_188450846.1">
    <property type="nucleotide sequence ID" value="NZ_BMFS01000001.1"/>
</dbReference>
<dbReference type="Proteomes" id="UP000648722">
    <property type="component" value="Unassembled WGS sequence"/>
</dbReference>
<dbReference type="PANTHER" id="PTHR42709:SF11">
    <property type="entry name" value="DEDA FAMILY PROTEIN"/>
    <property type="match status" value="1"/>
</dbReference>
<dbReference type="EMBL" id="BMFS01000001">
    <property type="protein sequence ID" value="GGG91728.1"/>
    <property type="molecule type" value="Genomic_DNA"/>
</dbReference>
<evidence type="ECO:0008006" key="4">
    <source>
        <dbReference type="Google" id="ProtNLM"/>
    </source>
</evidence>
<gene>
    <name evidence="2" type="ORF">GCM10007420_03770</name>
</gene>
<proteinExistence type="predicted"/>
<evidence type="ECO:0000256" key="1">
    <source>
        <dbReference type="SAM" id="Phobius"/>
    </source>
</evidence>
<feature type="transmembrane region" description="Helical" evidence="1">
    <location>
        <begin position="147"/>
        <end position="165"/>
    </location>
</feature>
<feature type="transmembrane region" description="Helical" evidence="1">
    <location>
        <begin position="116"/>
        <end position="141"/>
    </location>
</feature>
<name>A0ABQ1XGM0_9PROT</name>
<comment type="caution">
    <text evidence="2">The sequence shown here is derived from an EMBL/GenBank/DDBJ whole genome shotgun (WGS) entry which is preliminary data.</text>
</comment>
<keyword evidence="1" id="KW-0472">Membrane</keyword>
<protein>
    <recommendedName>
        <fullName evidence="4">DedA family protein</fullName>
    </recommendedName>
</protein>
<feature type="transmembrane region" description="Helical" evidence="1">
    <location>
        <begin position="50"/>
        <end position="76"/>
    </location>
</feature>
<keyword evidence="1" id="KW-1133">Transmembrane helix</keyword>
<dbReference type="PANTHER" id="PTHR42709">
    <property type="entry name" value="ALKALINE PHOSPHATASE LIKE PROTEIN"/>
    <property type="match status" value="1"/>
</dbReference>
<dbReference type="InterPro" id="IPR051311">
    <property type="entry name" value="DedA_domain"/>
</dbReference>
<keyword evidence="1" id="KW-0812">Transmembrane</keyword>
<sequence length="196" mass="20697">MNLEARFARWARGGQSRLALFAASFLEATILPVPIELLMIPVMLADRARLWQAAAAVLAGCLAGVAAMYLVGVIAFETVGAPVITALGLEARYEAFLGYAEDNGVMALLIINVTPIPLFVAALGAAVSGLSPVTVFGIIALTRAARYFGLALLVWLFGTRILAMLENLRDRPRLRLAVWAAGIALAAAALVLPVIV</sequence>
<feature type="transmembrane region" description="Helical" evidence="1">
    <location>
        <begin position="177"/>
        <end position="195"/>
    </location>
</feature>
<organism evidence="2 3">
    <name type="scientific">Glycocaulis albus</name>
    <dbReference type="NCBI Taxonomy" id="1382801"/>
    <lineage>
        <taxon>Bacteria</taxon>
        <taxon>Pseudomonadati</taxon>
        <taxon>Pseudomonadota</taxon>
        <taxon>Alphaproteobacteria</taxon>
        <taxon>Maricaulales</taxon>
        <taxon>Maricaulaceae</taxon>
        <taxon>Glycocaulis</taxon>
    </lineage>
</organism>
<feature type="transmembrane region" description="Helical" evidence="1">
    <location>
        <begin position="20"/>
        <end position="44"/>
    </location>
</feature>
<reference evidence="3" key="1">
    <citation type="journal article" date="2019" name="Int. J. Syst. Evol. Microbiol.">
        <title>The Global Catalogue of Microorganisms (GCM) 10K type strain sequencing project: providing services to taxonomists for standard genome sequencing and annotation.</title>
        <authorList>
            <consortium name="The Broad Institute Genomics Platform"/>
            <consortium name="The Broad Institute Genome Sequencing Center for Infectious Disease"/>
            <person name="Wu L."/>
            <person name="Ma J."/>
        </authorList>
    </citation>
    <scope>NUCLEOTIDE SEQUENCE [LARGE SCALE GENOMIC DNA]</scope>
    <source>
        <strain evidence="3">CGMCC 1.12766</strain>
    </source>
</reference>
<accession>A0ABQ1XGM0</accession>
<evidence type="ECO:0000313" key="2">
    <source>
        <dbReference type="EMBL" id="GGG91728.1"/>
    </source>
</evidence>